<evidence type="ECO:0000313" key="2">
    <source>
        <dbReference type="Proteomes" id="UP000478837"/>
    </source>
</evidence>
<reference evidence="1 2" key="1">
    <citation type="submission" date="2020-01" db="EMBL/GenBank/DDBJ databases">
        <title>Genomes of bacteria type strains.</title>
        <authorList>
            <person name="Chen J."/>
            <person name="Zhu S."/>
            <person name="Yang J."/>
        </authorList>
    </citation>
    <scope>NUCLEOTIDE SEQUENCE [LARGE SCALE GENOMIC DNA]</scope>
    <source>
        <strain evidence="1 2">LMG 22958</strain>
    </source>
</reference>
<sequence length="852" mass="97503">MINIETPTREQIIDFFGSDVVNVEEVEIFLEQIECPIDFRGLGFVFGILEYVRGISGQRWLKLLEIEQSTFDSLQQKIIQAPTANQQILYNKTKAKGWLSLRPIYSLLFIFYDYQDDKMASALLSFLSHYFTHEIEIKSNRRVEEATRAFRLSYTDPDVANHLRTSGSPDALAMSAAHARESIKALNPSNQNPSSLTYLYSLEHFYRLNWTTRVRQSRDSPSKTRSYFQRTKLARLPGSGNLLTASLKAKYLSNDKTEDPSACLSEDYPSVAIVQINEEGESKERHERPDTAVIKDEYKIEKRRRQITRDVRRSHNLLPTDRAILQPHELHLLWHELISSSSSTYSGVPANYIQSLICLIWFLGKELDELLNIPVHHNQSHNEPGLHVTNASTSLIVAPSPTTKNSLSHKRDLLRVGSTVTLSLPTFICEKIIAADIQMHETIGCTYRLNTIKSAVDGFLKVINHRNHCQIGVTRIECFLQNFLVAQELHDPVILELLSGKISYYTRAPRHYAWYSEREINARTNSIWQDVLNQMMFFDPNFKPPKLMPSVNTNSNIDNESGIEQHIGVGSCFTPTKIALQSWISSTAAHLKTHFESRQITRQIESLIEYHNAYTTYTLGMLLSGTGYRAVCNPLPSLSLIFPERHTLCISDKDSTKTFSHMRVIVCPRLLRQQLQFYQVHINTMANLLSVVEPLLSRHLFSQLSPTNYVHLQSKSERIEHFITIRNSATQLGVFFLFSTHGNEAEGEQNKLDNTEQSIIPTTVTPKKLRAEIHLPINFGRHYMRRYLQTQSVHQELIKFQLGHFVSGENPLEKFSSSSYPATVSSLQPIIDEMLKELGWKALPSLLTRLRS</sequence>
<dbReference type="AlphaFoldDB" id="A0A6L9MR44"/>
<gene>
    <name evidence="1" type="ORF">GTW09_02380</name>
</gene>
<protein>
    <submittedName>
        <fullName evidence="1">Uncharacterized protein</fullName>
    </submittedName>
</protein>
<evidence type="ECO:0000313" key="1">
    <source>
        <dbReference type="EMBL" id="NDW20375.1"/>
    </source>
</evidence>
<name>A0A6L9MR44_9ALTE</name>
<keyword evidence="2" id="KW-1185">Reference proteome</keyword>
<organism evidence="1 2">
    <name type="scientific">Alteromonas hispanica</name>
    <dbReference type="NCBI Taxonomy" id="315421"/>
    <lineage>
        <taxon>Bacteria</taxon>
        <taxon>Pseudomonadati</taxon>
        <taxon>Pseudomonadota</taxon>
        <taxon>Gammaproteobacteria</taxon>
        <taxon>Alteromonadales</taxon>
        <taxon>Alteromonadaceae</taxon>
        <taxon>Alteromonas/Salinimonas group</taxon>
        <taxon>Alteromonas</taxon>
    </lineage>
</organism>
<dbReference type="EMBL" id="JAAAWP010000001">
    <property type="protein sequence ID" value="NDW20375.1"/>
    <property type="molecule type" value="Genomic_DNA"/>
</dbReference>
<accession>A0A6L9MR44</accession>
<dbReference type="Proteomes" id="UP000478837">
    <property type="component" value="Unassembled WGS sequence"/>
</dbReference>
<comment type="caution">
    <text evidence="1">The sequence shown here is derived from an EMBL/GenBank/DDBJ whole genome shotgun (WGS) entry which is preliminary data.</text>
</comment>
<dbReference type="RefSeq" id="WP_163109749.1">
    <property type="nucleotide sequence ID" value="NZ_JAAAWP010000001.1"/>
</dbReference>
<proteinExistence type="predicted"/>